<reference evidence="2 3" key="1">
    <citation type="submission" date="2019-04" db="EMBL/GenBank/DDBJ databases">
        <title>High contiguity whole genome sequence and gene annotation resource for two Venturia nashicola isolates.</title>
        <authorList>
            <person name="Prokchorchik M."/>
            <person name="Won K."/>
            <person name="Lee Y."/>
            <person name="Choi E.D."/>
            <person name="Segonzac C."/>
            <person name="Sohn K.H."/>
        </authorList>
    </citation>
    <scope>NUCLEOTIDE SEQUENCE [LARGE SCALE GENOMIC DNA]</scope>
    <source>
        <strain evidence="2 3">PRI2</strain>
    </source>
</reference>
<sequence length="71" mass="7209">MDAIKNQVTDAVGKEEDKAGQPGNGIERGADNAVNGKVDEFANDAGVPQAADKTINDAVDSKVNGEIPGGN</sequence>
<name>A0A4Z1PE94_9PEZI</name>
<accession>A0A4Z1PE94</accession>
<protein>
    <submittedName>
        <fullName evidence="2">Uncharacterized protein</fullName>
    </submittedName>
</protein>
<proteinExistence type="predicted"/>
<keyword evidence="3" id="KW-1185">Reference proteome</keyword>
<evidence type="ECO:0000256" key="1">
    <source>
        <dbReference type="SAM" id="MobiDB-lite"/>
    </source>
</evidence>
<dbReference type="EMBL" id="SNSC02000002">
    <property type="protein sequence ID" value="TID27100.1"/>
    <property type="molecule type" value="Genomic_DNA"/>
</dbReference>
<organism evidence="2 3">
    <name type="scientific">Venturia nashicola</name>
    <dbReference type="NCBI Taxonomy" id="86259"/>
    <lineage>
        <taxon>Eukaryota</taxon>
        <taxon>Fungi</taxon>
        <taxon>Dikarya</taxon>
        <taxon>Ascomycota</taxon>
        <taxon>Pezizomycotina</taxon>
        <taxon>Dothideomycetes</taxon>
        <taxon>Pleosporomycetidae</taxon>
        <taxon>Venturiales</taxon>
        <taxon>Venturiaceae</taxon>
        <taxon>Venturia</taxon>
    </lineage>
</organism>
<evidence type="ECO:0000313" key="3">
    <source>
        <dbReference type="Proteomes" id="UP000298493"/>
    </source>
</evidence>
<dbReference type="AlphaFoldDB" id="A0A4Z1PE94"/>
<evidence type="ECO:0000313" key="2">
    <source>
        <dbReference type="EMBL" id="TID27100.1"/>
    </source>
</evidence>
<feature type="region of interest" description="Disordered" evidence="1">
    <location>
        <begin position="1"/>
        <end position="71"/>
    </location>
</feature>
<dbReference type="OrthoDB" id="2872121at2759"/>
<gene>
    <name evidence="2" type="ORF">E6O75_ATG01593</name>
</gene>
<comment type="caution">
    <text evidence="2">The sequence shown here is derived from an EMBL/GenBank/DDBJ whole genome shotgun (WGS) entry which is preliminary data.</text>
</comment>
<dbReference type="Proteomes" id="UP000298493">
    <property type="component" value="Unassembled WGS sequence"/>
</dbReference>